<comment type="caution">
    <text evidence="2">The sequence shown here is derived from an EMBL/GenBank/DDBJ whole genome shotgun (WGS) entry which is preliminary data.</text>
</comment>
<protein>
    <submittedName>
        <fullName evidence="2">Uncharacterized protein</fullName>
    </submittedName>
</protein>
<dbReference type="Proteomes" id="UP000712600">
    <property type="component" value="Unassembled WGS sequence"/>
</dbReference>
<organism evidence="2 3">
    <name type="scientific">Brassica cretica</name>
    <name type="common">Mustard</name>
    <dbReference type="NCBI Taxonomy" id="69181"/>
    <lineage>
        <taxon>Eukaryota</taxon>
        <taxon>Viridiplantae</taxon>
        <taxon>Streptophyta</taxon>
        <taxon>Embryophyta</taxon>
        <taxon>Tracheophyta</taxon>
        <taxon>Spermatophyta</taxon>
        <taxon>Magnoliopsida</taxon>
        <taxon>eudicotyledons</taxon>
        <taxon>Gunneridae</taxon>
        <taxon>Pentapetalae</taxon>
        <taxon>rosids</taxon>
        <taxon>malvids</taxon>
        <taxon>Brassicales</taxon>
        <taxon>Brassicaceae</taxon>
        <taxon>Brassiceae</taxon>
        <taxon>Brassica</taxon>
    </lineage>
</organism>
<feature type="region of interest" description="Disordered" evidence="1">
    <location>
        <begin position="1"/>
        <end position="42"/>
    </location>
</feature>
<accession>A0A8S9SQQ2</accession>
<reference evidence="2" key="1">
    <citation type="submission" date="2019-12" db="EMBL/GenBank/DDBJ databases">
        <title>Genome sequencing and annotation of Brassica cretica.</title>
        <authorList>
            <person name="Studholme D.J."/>
            <person name="Sarris P."/>
        </authorList>
    </citation>
    <scope>NUCLEOTIDE SEQUENCE</scope>
    <source>
        <strain evidence="2">PFS-109/04</strain>
        <tissue evidence="2">Leaf</tissue>
    </source>
</reference>
<name>A0A8S9SQQ2_BRACR</name>
<gene>
    <name evidence="2" type="ORF">F2Q69_00033565</name>
</gene>
<sequence>MPISSVCSPAGLVSSAPTGSDLSSDLSLRQPAPDPLSSQPSLLSLDHLKKNQRSPAPLCRLVRLPIKLKPYHPTAE</sequence>
<dbReference type="AlphaFoldDB" id="A0A8S9SQQ2"/>
<evidence type="ECO:0000313" key="3">
    <source>
        <dbReference type="Proteomes" id="UP000712600"/>
    </source>
</evidence>
<evidence type="ECO:0000313" key="2">
    <source>
        <dbReference type="EMBL" id="KAF3602345.1"/>
    </source>
</evidence>
<feature type="compositionally biased region" description="Polar residues" evidence="1">
    <location>
        <begin position="15"/>
        <end position="27"/>
    </location>
</feature>
<dbReference type="EMBL" id="QGKX02000004">
    <property type="protein sequence ID" value="KAF3602345.1"/>
    <property type="molecule type" value="Genomic_DNA"/>
</dbReference>
<proteinExistence type="predicted"/>
<evidence type="ECO:0000256" key="1">
    <source>
        <dbReference type="SAM" id="MobiDB-lite"/>
    </source>
</evidence>